<comment type="caution">
    <text evidence="7">The sequence shown here is derived from an EMBL/GenBank/DDBJ whole genome shotgun (WGS) entry which is preliminary data.</text>
</comment>
<feature type="region of interest" description="Disordered" evidence="5">
    <location>
        <begin position="18"/>
        <end position="38"/>
    </location>
</feature>
<dbReference type="GO" id="GO:0009251">
    <property type="term" value="P:glucan catabolic process"/>
    <property type="evidence" value="ECO:0007669"/>
    <property type="project" value="TreeGrafter"/>
</dbReference>
<dbReference type="AlphaFoldDB" id="A0A2C7A6U0"/>
<evidence type="ECO:0000313" key="8">
    <source>
        <dbReference type="Proteomes" id="UP000223527"/>
    </source>
</evidence>
<comment type="similarity">
    <text evidence="4">Belongs to the glycosyl hydrolase 5 (cellulase A) family.</text>
</comment>
<reference evidence="7 8" key="1">
    <citation type="submission" date="2017-10" db="EMBL/GenBank/DDBJ databases">
        <authorList>
            <person name="Banno H."/>
            <person name="Chua N.-H."/>
        </authorList>
    </citation>
    <scope>NUCLEOTIDE SEQUENCE [LARGE SCALE GENOMIC DNA]</scope>
    <source>
        <strain evidence="7 8">YW11</strain>
    </source>
</reference>
<dbReference type="InterPro" id="IPR001547">
    <property type="entry name" value="Glyco_hydro_5"/>
</dbReference>
<feature type="domain" description="Glycoside hydrolase family 5" evidence="6">
    <location>
        <begin position="68"/>
        <end position="353"/>
    </location>
</feature>
<dbReference type="Pfam" id="PF00150">
    <property type="entry name" value="Cellulase"/>
    <property type="match status" value="1"/>
</dbReference>
<evidence type="ECO:0000256" key="3">
    <source>
        <dbReference type="ARBA" id="ARBA00023295"/>
    </source>
</evidence>
<evidence type="ECO:0000256" key="4">
    <source>
        <dbReference type="RuleBase" id="RU361153"/>
    </source>
</evidence>
<dbReference type="PANTHER" id="PTHR31297">
    <property type="entry name" value="GLUCAN ENDO-1,6-BETA-GLUCOSIDASE B"/>
    <property type="match status" value="1"/>
</dbReference>
<dbReference type="GO" id="GO:0005576">
    <property type="term" value="C:extracellular region"/>
    <property type="evidence" value="ECO:0007669"/>
    <property type="project" value="TreeGrafter"/>
</dbReference>
<evidence type="ECO:0000313" key="7">
    <source>
        <dbReference type="EMBL" id="PHK93333.1"/>
    </source>
</evidence>
<dbReference type="RefSeq" id="WP_099097111.1">
    <property type="nucleotide sequence ID" value="NZ_PDNU01000051.1"/>
</dbReference>
<dbReference type="EMBL" id="PDNU01000051">
    <property type="protein sequence ID" value="PHK93333.1"/>
    <property type="molecule type" value="Genomic_DNA"/>
</dbReference>
<proteinExistence type="inferred from homology"/>
<dbReference type="PANTHER" id="PTHR31297:SF17">
    <property type="entry name" value="ENDOGLUCANASE"/>
    <property type="match status" value="1"/>
</dbReference>
<sequence>MARLVRRRGMLGTVVCAAGGATPPPRSAHAAEPPGGTAWRRARQLGPGVNLSLWQDPLGAPAAGEGHGTLAEVAALGFRHVRLPVDPAAAVAGMRQGPDVARRMAERLADDIAAARRHGLAAILDMHPSDAFRQRLASDPGERRRFAGTWAVIARALSGLDPEGLVFELLNEPGEALGPSWHGLQAELARAVRGEAPEHTILAAGANFSTVADLRRLAPLPDANLIYSFHCYAPMLFTHQGADWAPPFARVSGVPYPLSLRHIRAVEAAMPPEERPVIAEEGRGGHGWDAARLEALLAQAGAWSRQRGLPVICTEFGAFRDGGADPADRRRYLADMRSALARHAQAWTLWDYSGGFGVVREERGSRQIDRPMLRALGLG</sequence>
<protein>
    <recommendedName>
        <fullName evidence="6">Glycoside hydrolase family 5 domain-containing protein</fullName>
    </recommendedName>
</protein>
<keyword evidence="1" id="KW-0732">Signal</keyword>
<dbReference type="Gene3D" id="3.20.20.80">
    <property type="entry name" value="Glycosidases"/>
    <property type="match status" value="1"/>
</dbReference>
<accession>A0A2C7A6U0</accession>
<evidence type="ECO:0000256" key="2">
    <source>
        <dbReference type="ARBA" id="ARBA00022801"/>
    </source>
</evidence>
<gene>
    <name evidence="7" type="ORF">CR162_19085</name>
</gene>
<evidence type="ECO:0000259" key="6">
    <source>
        <dbReference type="Pfam" id="PF00150"/>
    </source>
</evidence>
<keyword evidence="3 4" id="KW-0326">Glycosidase</keyword>
<dbReference type="OrthoDB" id="9800955at2"/>
<dbReference type="Proteomes" id="UP000223527">
    <property type="component" value="Unassembled WGS sequence"/>
</dbReference>
<evidence type="ECO:0000256" key="5">
    <source>
        <dbReference type="SAM" id="MobiDB-lite"/>
    </source>
</evidence>
<dbReference type="SUPFAM" id="SSF51445">
    <property type="entry name" value="(Trans)glycosidases"/>
    <property type="match status" value="1"/>
</dbReference>
<keyword evidence="2 4" id="KW-0378">Hydrolase</keyword>
<dbReference type="GO" id="GO:0009986">
    <property type="term" value="C:cell surface"/>
    <property type="evidence" value="ECO:0007669"/>
    <property type="project" value="TreeGrafter"/>
</dbReference>
<organism evidence="7 8">
    <name type="scientific">Teichococcus rhizosphaerae</name>
    <dbReference type="NCBI Taxonomy" id="1335062"/>
    <lineage>
        <taxon>Bacteria</taxon>
        <taxon>Pseudomonadati</taxon>
        <taxon>Pseudomonadota</taxon>
        <taxon>Alphaproteobacteria</taxon>
        <taxon>Acetobacterales</taxon>
        <taxon>Roseomonadaceae</taxon>
        <taxon>Roseomonas</taxon>
    </lineage>
</organism>
<keyword evidence="8" id="KW-1185">Reference proteome</keyword>
<name>A0A2C7A6U0_9PROT</name>
<dbReference type="InterPro" id="IPR017853">
    <property type="entry name" value="GH"/>
</dbReference>
<dbReference type="InterPro" id="IPR050386">
    <property type="entry name" value="Glycosyl_hydrolase_5"/>
</dbReference>
<evidence type="ECO:0000256" key="1">
    <source>
        <dbReference type="ARBA" id="ARBA00022729"/>
    </source>
</evidence>
<dbReference type="GO" id="GO:0008422">
    <property type="term" value="F:beta-glucosidase activity"/>
    <property type="evidence" value="ECO:0007669"/>
    <property type="project" value="TreeGrafter"/>
</dbReference>